<accession>A0A657Q823</accession>
<dbReference type="Proteomes" id="UP000250928">
    <property type="component" value="Unassembled WGS sequence"/>
</dbReference>
<keyword evidence="7" id="KW-0813">Transport</keyword>
<dbReference type="EMBL" id="MUIE01000350">
    <property type="protein sequence ID" value="OQX32930.1"/>
    <property type="molecule type" value="Genomic_DNA"/>
</dbReference>
<evidence type="ECO:0000313" key="11">
    <source>
        <dbReference type="Proteomes" id="UP000243361"/>
    </source>
</evidence>
<organism evidence="10 12">
    <name type="scientific">Candidatus Sedimenticola endophacoides</name>
    <dbReference type="NCBI Taxonomy" id="2548426"/>
    <lineage>
        <taxon>Bacteria</taxon>
        <taxon>Pseudomonadati</taxon>
        <taxon>Pseudomonadota</taxon>
        <taxon>Gammaproteobacteria</taxon>
        <taxon>Chromatiales</taxon>
        <taxon>Sedimenticolaceae</taxon>
        <taxon>Sedimenticola</taxon>
    </lineage>
</organism>
<evidence type="ECO:0000256" key="4">
    <source>
        <dbReference type="ARBA" id="ARBA00022692"/>
    </source>
</evidence>
<protein>
    <submittedName>
        <fullName evidence="10">Biopolymer transporter ExbD</fullName>
    </submittedName>
</protein>
<comment type="similarity">
    <text evidence="2 7">Belongs to the ExbD/TolR family.</text>
</comment>
<proteinExistence type="inferred from homology"/>
<dbReference type="Pfam" id="PF02472">
    <property type="entry name" value="ExbD"/>
    <property type="match status" value="1"/>
</dbReference>
<evidence type="ECO:0000313" key="10">
    <source>
        <dbReference type="EMBL" id="PUE04956.1"/>
    </source>
</evidence>
<dbReference type="PANTHER" id="PTHR30558">
    <property type="entry name" value="EXBD MEMBRANE COMPONENT OF PMF-DRIVEN MACROMOLECULE IMPORT SYSTEM"/>
    <property type="match status" value="1"/>
</dbReference>
<dbReference type="PANTHER" id="PTHR30558:SF3">
    <property type="entry name" value="BIOPOLYMER TRANSPORT PROTEIN EXBD-RELATED"/>
    <property type="match status" value="1"/>
</dbReference>
<keyword evidence="5 8" id="KW-1133">Transmembrane helix</keyword>
<dbReference type="EMBL" id="PQCO01000103">
    <property type="protein sequence ID" value="PUE04956.1"/>
    <property type="molecule type" value="Genomic_DNA"/>
</dbReference>
<dbReference type="Proteomes" id="UP000243361">
    <property type="component" value="Unassembled WGS sequence"/>
</dbReference>
<dbReference type="Gene3D" id="3.30.420.270">
    <property type="match status" value="1"/>
</dbReference>
<keyword evidence="4 7" id="KW-0812">Transmembrane</keyword>
<dbReference type="GO" id="GO:0005886">
    <property type="term" value="C:plasma membrane"/>
    <property type="evidence" value="ECO:0007669"/>
    <property type="project" value="UniProtKB-SubCell"/>
</dbReference>
<comment type="subcellular location">
    <subcellularLocation>
        <location evidence="1">Cell membrane</location>
        <topology evidence="1">Single-pass membrane protein</topology>
    </subcellularLocation>
    <subcellularLocation>
        <location evidence="7">Cell membrane</location>
        <topology evidence="7">Single-pass type II membrane protein</topology>
    </subcellularLocation>
</comment>
<keyword evidence="6 8" id="KW-0472">Membrane</keyword>
<reference evidence="10 12" key="2">
    <citation type="submission" date="2018-01" db="EMBL/GenBank/DDBJ databases">
        <title>Novel co-symbiosis in the lucinid bivalve Phacoides pectinatus.</title>
        <authorList>
            <person name="Lim S.J."/>
            <person name="Davis B.G."/>
            <person name="Gill D.E."/>
            <person name="Engel A.S."/>
            <person name="Anderson L.C."/>
            <person name="Campbell B.J."/>
        </authorList>
    </citation>
    <scope>NUCLEOTIDE SEQUENCE [LARGE SCALE GENOMIC DNA]</scope>
    <source>
        <strain evidence="10">N3_P5</strain>
    </source>
</reference>
<gene>
    <name evidence="9" type="ORF">B0D84_05360</name>
    <name evidence="10" type="ORF">C3L24_02250</name>
</gene>
<evidence type="ECO:0000313" key="12">
    <source>
        <dbReference type="Proteomes" id="UP000250928"/>
    </source>
</evidence>
<comment type="caution">
    <text evidence="10">The sequence shown here is derived from an EMBL/GenBank/DDBJ whole genome shotgun (WGS) entry which is preliminary data.</text>
</comment>
<reference evidence="9 11" key="1">
    <citation type="submission" date="2017-02" db="EMBL/GenBank/DDBJ databases">
        <title>Novel co-symbiosis in the unique lucinid bivalve Phacoides pectinatus.</title>
        <authorList>
            <person name="Lim S.J."/>
            <person name="Davis B.G."/>
            <person name="Gill D.E."/>
            <person name="Engel A.S."/>
            <person name="Anderson L.C."/>
            <person name="Campbell B.J."/>
        </authorList>
    </citation>
    <scope>NUCLEOTIDE SEQUENCE [LARGE SCALE GENOMIC DNA]</scope>
    <source>
        <strain evidence="9">LUC13016_P6</strain>
    </source>
</reference>
<keyword evidence="3" id="KW-1003">Cell membrane</keyword>
<evidence type="ECO:0000256" key="7">
    <source>
        <dbReference type="RuleBase" id="RU003879"/>
    </source>
</evidence>
<evidence type="ECO:0000313" key="9">
    <source>
        <dbReference type="EMBL" id="OQX32930.1"/>
    </source>
</evidence>
<evidence type="ECO:0000256" key="8">
    <source>
        <dbReference type="SAM" id="Phobius"/>
    </source>
</evidence>
<keyword evidence="7" id="KW-0653">Protein transport</keyword>
<evidence type="ECO:0000256" key="1">
    <source>
        <dbReference type="ARBA" id="ARBA00004162"/>
    </source>
</evidence>
<evidence type="ECO:0000256" key="2">
    <source>
        <dbReference type="ARBA" id="ARBA00005811"/>
    </source>
</evidence>
<dbReference type="GO" id="GO:0015031">
    <property type="term" value="P:protein transport"/>
    <property type="evidence" value="ECO:0007669"/>
    <property type="project" value="UniProtKB-KW"/>
</dbReference>
<evidence type="ECO:0000256" key="5">
    <source>
        <dbReference type="ARBA" id="ARBA00022989"/>
    </source>
</evidence>
<evidence type="ECO:0000256" key="3">
    <source>
        <dbReference type="ARBA" id="ARBA00022475"/>
    </source>
</evidence>
<sequence>MNLHPQRRPSPELNLTPLIDVVFLLLIFFMVSTTFDKESRIKVELPQAATQDEKPTEEKLLDIVVDAKGRYYINQKEVINTEAKTLKLAIEKEVGERRDLPLIINADAQATHQSVVKVMDVASQLGFVHMTFAARQPVDE</sequence>
<feature type="transmembrane region" description="Helical" evidence="8">
    <location>
        <begin position="15"/>
        <end position="35"/>
    </location>
</feature>
<dbReference type="GO" id="GO:0022857">
    <property type="term" value="F:transmembrane transporter activity"/>
    <property type="evidence" value="ECO:0007669"/>
    <property type="project" value="InterPro"/>
</dbReference>
<dbReference type="AlphaFoldDB" id="A0A657Q823"/>
<keyword evidence="11" id="KW-1185">Reference proteome</keyword>
<dbReference type="InterPro" id="IPR003400">
    <property type="entry name" value="ExbD"/>
</dbReference>
<name>A0A657Q823_9GAMM</name>
<evidence type="ECO:0000256" key="6">
    <source>
        <dbReference type="ARBA" id="ARBA00023136"/>
    </source>
</evidence>